<dbReference type="InterPro" id="IPR013132">
    <property type="entry name" value="PseI/NeuA/B-like_N"/>
</dbReference>
<dbReference type="RefSeq" id="WP_337714401.1">
    <property type="nucleotide sequence ID" value="NZ_JBBEGL010000004.1"/>
</dbReference>
<dbReference type="CDD" id="cd11615">
    <property type="entry name" value="SAF_NeuB_like"/>
    <property type="match status" value="1"/>
</dbReference>
<dbReference type="InterPro" id="IPR006190">
    <property type="entry name" value="SAF_AFP_Neu5Ac"/>
</dbReference>
<feature type="domain" description="AFP-like" evidence="1">
    <location>
        <begin position="286"/>
        <end position="342"/>
    </location>
</feature>
<comment type="caution">
    <text evidence="2">The sequence shown here is derived from an EMBL/GenBank/DDBJ whole genome shotgun (WGS) entry which is preliminary data.</text>
</comment>
<dbReference type="Gene3D" id="3.20.20.70">
    <property type="entry name" value="Aldolase class I"/>
    <property type="match status" value="1"/>
</dbReference>
<dbReference type="InterPro" id="IPR036732">
    <property type="entry name" value="AFP_Neu5c_C_sf"/>
</dbReference>
<dbReference type="Gene3D" id="3.90.1210.10">
    <property type="entry name" value="Antifreeze-like/N-acetylneuraminic acid synthase C-terminal domain"/>
    <property type="match status" value="1"/>
</dbReference>
<evidence type="ECO:0000259" key="1">
    <source>
        <dbReference type="PROSITE" id="PS50844"/>
    </source>
</evidence>
<dbReference type="PANTHER" id="PTHR42966:SF1">
    <property type="entry name" value="SIALIC ACID SYNTHASE"/>
    <property type="match status" value="1"/>
</dbReference>
<dbReference type="PANTHER" id="PTHR42966">
    <property type="entry name" value="N-ACETYLNEURAMINATE SYNTHASE"/>
    <property type="match status" value="1"/>
</dbReference>
<name>A0ABU8N8E7_9PSEU</name>
<dbReference type="SUPFAM" id="SSF51269">
    <property type="entry name" value="AFP III-like domain"/>
    <property type="match status" value="1"/>
</dbReference>
<dbReference type="SMART" id="SM00858">
    <property type="entry name" value="SAF"/>
    <property type="match status" value="1"/>
</dbReference>
<dbReference type="InterPro" id="IPR013974">
    <property type="entry name" value="SAF"/>
</dbReference>
<dbReference type="Pfam" id="PF08666">
    <property type="entry name" value="SAF"/>
    <property type="match status" value="1"/>
</dbReference>
<keyword evidence="3" id="KW-1185">Reference proteome</keyword>
<evidence type="ECO:0000313" key="2">
    <source>
        <dbReference type="EMBL" id="MEJ2887911.1"/>
    </source>
</evidence>
<dbReference type="InterPro" id="IPR057736">
    <property type="entry name" value="SAF_PseI/NeuA/NeuB"/>
</dbReference>
<organism evidence="2 3">
    <name type="scientific">Actinomycetospora aeridis</name>
    <dbReference type="NCBI Taxonomy" id="3129231"/>
    <lineage>
        <taxon>Bacteria</taxon>
        <taxon>Bacillati</taxon>
        <taxon>Actinomycetota</taxon>
        <taxon>Actinomycetes</taxon>
        <taxon>Pseudonocardiales</taxon>
        <taxon>Pseudonocardiaceae</taxon>
        <taxon>Actinomycetospora</taxon>
    </lineage>
</organism>
<gene>
    <name evidence="2" type="ORF">WCD41_15735</name>
</gene>
<evidence type="ECO:0000313" key="3">
    <source>
        <dbReference type="Proteomes" id="UP001370100"/>
    </source>
</evidence>
<sequence length="342" mass="37422">MTQFRIGDRITGPGRPTYVIAEACVNHNGSYATALALCDAARAAGADAVKFQLHYPEHEMLAALTPPSGNFAKPLAQILAETHLTEGEHEGLRDHCRDIGIEYLCTAYCREASDTLARLGLPMFKIGSGETLNHPFLRWVAGHGAPMLVSTGMTTLDEVDATVAFLRGLRVEFALTHCTSEYPPGYEDINLGVIPVLADRYDVVVGHSDHSPDITTAVGAVALGAPIVEKHFTLSRDQEGPDHPVSIEPDELTEMIRMFRILETARGDRKDLFDREREIRAWAHHSVVTLKPVGEGDRFDESNTWVKRPGTGIPASRLPEVLGRTATRDVPADSQVAWQDLG</sequence>
<dbReference type="InterPro" id="IPR051690">
    <property type="entry name" value="PseI-like"/>
</dbReference>
<dbReference type="InterPro" id="IPR013785">
    <property type="entry name" value="Aldolase_TIM"/>
</dbReference>
<dbReference type="Pfam" id="PF03102">
    <property type="entry name" value="NeuB"/>
    <property type="match status" value="1"/>
</dbReference>
<accession>A0ABU8N8E7</accession>
<proteinExistence type="predicted"/>
<dbReference type="EMBL" id="JBBEGL010000004">
    <property type="protein sequence ID" value="MEJ2887911.1"/>
    <property type="molecule type" value="Genomic_DNA"/>
</dbReference>
<reference evidence="2 3" key="1">
    <citation type="submission" date="2024-03" db="EMBL/GenBank/DDBJ databases">
        <title>Actinomycetospora sp. OC33-EN06, a novel actinomycete isolated from wild orchid (Aerides multiflora).</title>
        <authorList>
            <person name="Suriyachadkun C."/>
        </authorList>
    </citation>
    <scope>NUCLEOTIDE SEQUENCE [LARGE SCALE GENOMIC DNA]</scope>
    <source>
        <strain evidence="2 3">OC33-EN06</strain>
    </source>
</reference>
<dbReference type="Proteomes" id="UP001370100">
    <property type="component" value="Unassembled WGS sequence"/>
</dbReference>
<dbReference type="SUPFAM" id="SSF51569">
    <property type="entry name" value="Aldolase"/>
    <property type="match status" value="1"/>
</dbReference>
<dbReference type="PROSITE" id="PS50844">
    <property type="entry name" value="AFP_LIKE"/>
    <property type="match status" value="1"/>
</dbReference>
<protein>
    <submittedName>
        <fullName evidence="2">N-acetylneuraminate synthase family protein</fullName>
    </submittedName>
</protein>